<comment type="caution">
    <text evidence="1">The sequence shown here is derived from an EMBL/GenBank/DDBJ whole genome shotgun (WGS) entry which is preliminary data.</text>
</comment>
<protein>
    <submittedName>
        <fullName evidence="1">Uncharacterized protein</fullName>
    </submittedName>
</protein>
<name>A0A9N8R3H0_9BURK</name>
<dbReference type="AlphaFoldDB" id="A0A9N8R3H0"/>
<sequence length="38" mass="4379">MRVMMNWFKYANGGINWTPLVAHTAIFRGPWTLVGRDA</sequence>
<dbReference type="EMBL" id="CAJNAS010000036">
    <property type="protein sequence ID" value="CAE6964149.1"/>
    <property type="molecule type" value="Genomic_DNA"/>
</dbReference>
<evidence type="ECO:0000313" key="2">
    <source>
        <dbReference type="Proteomes" id="UP000675121"/>
    </source>
</evidence>
<accession>A0A9N8R3H0</accession>
<organism evidence="1 2">
    <name type="scientific">Paraburkholderia domus</name>
    <dbReference type="NCBI Taxonomy" id="2793075"/>
    <lineage>
        <taxon>Bacteria</taxon>
        <taxon>Pseudomonadati</taxon>
        <taxon>Pseudomonadota</taxon>
        <taxon>Betaproteobacteria</taxon>
        <taxon>Burkholderiales</taxon>
        <taxon>Burkholderiaceae</taxon>
        <taxon>Paraburkholderia</taxon>
    </lineage>
</organism>
<gene>
    <name evidence="1" type="ORF">R70211_07199</name>
</gene>
<reference evidence="1" key="1">
    <citation type="submission" date="2021-02" db="EMBL/GenBank/DDBJ databases">
        <authorList>
            <person name="Vanwijnsberghe S."/>
        </authorList>
    </citation>
    <scope>NUCLEOTIDE SEQUENCE</scope>
    <source>
        <strain evidence="1">R-70211</strain>
    </source>
</reference>
<keyword evidence="2" id="KW-1185">Reference proteome</keyword>
<evidence type="ECO:0000313" key="1">
    <source>
        <dbReference type="EMBL" id="CAE6964149.1"/>
    </source>
</evidence>
<proteinExistence type="predicted"/>
<dbReference type="Proteomes" id="UP000675121">
    <property type="component" value="Unassembled WGS sequence"/>
</dbReference>